<evidence type="ECO:0000313" key="2">
    <source>
        <dbReference type="Proteomes" id="UP000789570"/>
    </source>
</evidence>
<organism evidence="1 2">
    <name type="scientific">Funneliformis caledonium</name>
    <dbReference type="NCBI Taxonomy" id="1117310"/>
    <lineage>
        <taxon>Eukaryota</taxon>
        <taxon>Fungi</taxon>
        <taxon>Fungi incertae sedis</taxon>
        <taxon>Mucoromycota</taxon>
        <taxon>Glomeromycotina</taxon>
        <taxon>Glomeromycetes</taxon>
        <taxon>Glomerales</taxon>
        <taxon>Glomeraceae</taxon>
        <taxon>Funneliformis</taxon>
    </lineage>
</organism>
<evidence type="ECO:0000313" key="1">
    <source>
        <dbReference type="EMBL" id="CAG8489864.1"/>
    </source>
</evidence>
<keyword evidence="2" id="KW-1185">Reference proteome</keyword>
<dbReference type="AlphaFoldDB" id="A0A9N8WNX6"/>
<reference evidence="1" key="1">
    <citation type="submission" date="2021-06" db="EMBL/GenBank/DDBJ databases">
        <authorList>
            <person name="Kallberg Y."/>
            <person name="Tangrot J."/>
            <person name="Rosling A."/>
        </authorList>
    </citation>
    <scope>NUCLEOTIDE SEQUENCE</scope>
    <source>
        <strain evidence="1">UK204</strain>
    </source>
</reference>
<sequence length="74" mass="8457">MQPNLVLCDFGDEEKNITTDISIFDIKIATIRHDSELTKGQEIGYKVLNWFISEVVGFDTSTKFQFEVVNAENL</sequence>
<protein>
    <submittedName>
        <fullName evidence="1">17044_t:CDS:1</fullName>
    </submittedName>
</protein>
<gene>
    <name evidence="1" type="ORF">FCALED_LOCUS3151</name>
</gene>
<proteinExistence type="predicted"/>
<name>A0A9N8WNX6_9GLOM</name>
<dbReference type="EMBL" id="CAJVPQ010000530">
    <property type="protein sequence ID" value="CAG8489864.1"/>
    <property type="molecule type" value="Genomic_DNA"/>
</dbReference>
<accession>A0A9N8WNX6</accession>
<comment type="caution">
    <text evidence="1">The sequence shown here is derived from an EMBL/GenBank/DDBJ whole genome shotgun (WGS) entry which is preliminary data.</text>
</comment>
<dbReference type="Proteomes" id="UP000789570">
    <property type="component" value="Unassembled WGS sequence"/>
</dbReference>